<feature type="domain" description="Thioredoxin" evidence="13">
    <location>
        <begin position="131"/>
        <end position="271"/>
    </location>
</feature>
<evidence type="ECO:0000256" key="10">
    <source>
        <dbReference type="RuleBase" id="RU004208"/>
    </source>
</evidence>
<feature type="compositionally biased region" description="Low complexity" evidence="11">
    <location>
        <begin position="141"/>
        <end position="150"/>
    </location>
</feature>
<dbReference type="CDD" id="cd03001">
    <property type="entry name" value="PDI_a_P5"/>
    <property type="match status" value="1"/>
</dbReference>
<keyword evidence="4 12" id="KW-0732">Signal</keyword>
<name>A0A226EH59_FOLCA</name>
<keyword evidence="7" id="KW-1015">Disulfide bond</keyword>
<evidence type="ECO:0000256" key="8">
    <source>
        <dbReference type="ARBA" id="ARBA00023235"/>
    </source>
</evidence>
<dbReference type="STRING" id="158441.A0A226EH59"/>
<dbReference type="GO" id="GO:0034976">
    <property type="term" value="P:response to endoplasmic reticulum stress"/>
    <property type="evidence" value="ECO:0007669"/>
    <property type="project" value="TreeGrafter"/>
</dbReference>
<accession>A0A226EH59</accession>
<dbReference type="FunFam" id="3.40.30.10:FF:000032">
    <property type="entry name" value="Protein disulfide-isomerase A6 homolog"/>
    <property type="match status" value="1"/>
</dbReference>
<feature type="compositionally biased region" description="Acidic residues" evidence="11">
    <location>
        <begin position="422"/>
        <end position="434"/>
    </location>
</feature>
<keyword evidence="9" id="KW-0676">Redox-active center</keyword>
<keyword evidence="8 14" id="KW-0413">Isomerase</keyword>
<sequence length="434" mass="46694">MLRTTVGAVSFLLVSSWAWSGAHGMYSSSSDVVSLTSTNFDRLVKQSDAVWVVEFYAPWCGHCKSFAADYSKAATALKGVVKVGGVNGDEDKGLLSQYNVGGFPTIKIFYGSKVIDYNGPRTARGLVDEALKVVKNKVDASLGGKSSSGSSGSGGSEDSSKDVVELTDSNFQKKVLDSDEPWLVEFFAPWCGHCQRLAPEWAKAATELKGKVKLGAVDATVHTSLASQYDIKGYPTIKFFPAGKKSSSDAENYEGGRTASDIIAWGTDKAAESAPPPELLQVVGETQLSKGCNDHSLCVVSVLPHILDCDAKCRNAYLDVLKKAGEKFKRHNWGWLWSQAGDHLNLEEALDIGGFGYPAMAIVNVKKGKYSLFRGSFSNDGVGEFLRDLSYGRGSTAPLKGAALPKISKVDPWDGKDGQPPVEEDISFDDKDEL</sequence>
<keyword evidence="15" id="KW-1185">Reference proteome</keyword>
<evidence type="ECO:0000256" key="5">
    <source>
        <dbReference type="ARBA" id="ARBA00022737"/>
    </source>
</evidence>
<dbReference type="EC" id="5.3.4.1" evidence="3"/>
<evidence type="ECO:0000313" key="14">
    <source>
        <dbReference type="EMBL" id="OXA56922.1"/>
    </source>
</evidence>
<keyword evidence="5" id="KW-0677">Repeat</keyword>
<evidence type="ECO:0000256" key="4">
    <source>
        <dbReference type="ARBA" id="ARBA00022729"/>
    </source>
</evidence>
<dbReference type="CDD" id="cd02983">
    <property type="entry name" value="P5_C"/>
    <property type="match status" value="1"/>
</dbReference>
<dbReference type="InterPro" id="IPR013766">
    <property type="entry name" value="Thioredoxin_domain"/>
</dbReference>
<evidence type="ECO:0000256" key="7">
    <source>
        <dbReference type="ARBA" id="ARBA00023157"/>
    </source>
</evidence>
<dbReference type="PRINTS" id="PR00421">
    <property type="entry name" value="THIOREDOXIN"/>
</dbReference>
<dbReference type="PROSITE" id="PS00194">
    <property type="entry name" value="THIOREDOXIN_1"/>
    <property type="match status" value="2"/>
</dbReference>
<protein>
    <recommendedName>
        <fullName evidence="3">protein disulfide-isomerase</fullName>
        <ecNumber evidence="3">5.3.4.1</ecNumber>
    </recommendedName>
</protein>
<evidence type="ECO:0000256" key="12">
    <source>
        <dbReference type="SAM" id="SignalP"/>
    </source>
</evidence>
<evidence type="ECO:0000256" key="11">
    <source>
        <dbReference type="SAM" id="MobiDB-lite"/>
    </source>
</evidence>
<evidence type="ECO:0000256" key="3">
    <source>
        <dbReference type="ARBA" id="ARBA00012723"/>
    </source>
</evidence>
<dbReference type="NCBIfam" id="TIGR01126">
    <property type="entry name" value="pdi_dom"/>
    <property type="match status" value="1"/>
</dbReference>
<dbReference type="AlphaFoldDB" id="A0A226EH59"/>
<dbReference type="Proteomes" id="UP000198287">
    <property type="component" value="Unassembled WGS sequence"/>
</dbReference>
<dbReference type="InterPro" id="IPR005788">
    <property type="entry name" value="PDI_thioredoxin-like_dom"/>
</dbReference>
<feature type="region of interest" description="Disordered" evidence="11">
    <location>
        <begin position="141"/>
        <end position="162"/>
    </location>
</feature>
<dbReference type="InterPro" id="IPR017937">
    <property type="entry name" value="Thioredoxin_CS"/>
</dbReference>
<dbReference type="InterPro" id="IPR036249">
    <property type="entry name" value="Thioredoxin-like_sf"/>
</dbReference>
<dbReference type="PROSITE" id="PS51352">
    <property type="entry name" value="THIOREDOXIN_2"/>
    <property type="match status" value="2"/>
</dbReference>
<evidence type="ECO:0000256" key="1">
    <source>
        <dbReference type="ARBA" id="ARBA00001182"/>
    </source>
</evidence>
<dbReference type="OrthoDB" id="10264505at2759"/>
<dbReference type="GO" id="GO:0015035">
    <property type="term" value="F:protein-disulfide reductase activity"/>
    <property type="evidence" value="ECO:0007669"/>
    <property type="project" value="TreeGrafter"/>
</dbReference>
<evidence type="ECO:0000256" key="9">
    <source>
        <dbReference type="ARBA" id="ARBA00023284"/>
    </source>
</evidence>
<reference evidence="14 15" key="1">
    <citation type="submission" date="2015-12" db="EMBL/GenBank/DDBJ databases">
        <title>The genome of Folsomia candida.</title>
        <authorList>
            <person name="Faddeeva A."/>
            <person name="Derks M.F."/>
            <person name="Anvar Y."/>
            <person name="Smit S."/>
            <person name="Van Straalen N."/>
            <person name="Roelofs D."/>
        </authorList>
    </citation>
    <scope>NUCLEOTIDE SEQUENCE [LARGE SCALE GENOMIC DNA]</scope>
    <source>
        <strain evidence="14 15">VU population</strain>
        <tissue evidence="14">Whole body</tissue>
    </source>
</reference>
<evidence type="ECO:0000259" key="13">
    <source>
        <dbReference type="PROSITE" id="PS51352"/>
    </source>
</evidence>
<evidence type="ECO:0000256" key="2">
    <source>
        <dbReference type="ARBA" id="ARBA00006347"/>
    </source>
</evidence>
<proteinExistence type="inferred from homology"/>
<comment type="caution">
    <text evidence="14">The sequence shown here is derived from an EMBL/GenBank/DDBJ whole genome shotgun (WGS) entry which is preliminary data.</text>
</comment>
<gene>
    <name evidence="14" type="ORF">Fcan01_08042</name>
</gene>
<feature type="domain" description="Thioredoxin" evidence="13">
    <location>
        <begin position="2"/>
        <end position="119"/>
    </location>
</feature>
<dbReference type="PANTHER" id="PTHR45815">
    <property type="entry name" value="PROTEIN DISULFIDE-ISOMERASE A6"/>
    <property type="match status" value="1"/>
</dbReference>
<comment type="similarity">
    <text evidence="2 10">Belongs to the protein disulfide isomerase family.</text>
</comment>
<dbReference type="GO" id="GO:0003756">
    <property type="term" value="F:protein disulfide isomerase activity"/>
    <property type="evidence" value="ECO:0007669"/>
    <property type="project" value="UniProtKB-EC"/>
</dbReference>
<dbReference type="GO" id="GO:0005788">
    <property type="term" value="C:endoplasmic reticulum lumen"/>
    <property type="evidence" value="ECO:0007669"/>
    <property type="project" value="TreeGrafter"/>
</dbReference>
<evidence type="ECO:0000313" key="15">
    <source>
        <dbReference type="Proteomes" id="UP000198287"/>
    </source>
</evidence>
<feature type="chain" id="PRO_5012511094" description="protein disulfide-isomerase" evidence="12">
    <location>
        <begin position="25"/>
        <end position="434"/>
    </location>
</feature>
<dbReference type="OMA" id="KQKLWGW"/>
<dbReference type="SUPFAM" id="SSF52833">
    <property type="entry name" value="Thioredoxin-like"/>
    <property type="match status" value="3"/>
</dbReference>
<organism evidence="14 15">
    <name type="scientific">Folsomia candida</name>
    <name type="common">Springtail</name>
    <dbReference type="NCBI Taxonomy" id="158441"/>
    <lineage>
        <taxon>Eukaryota</taxon>
        <taxon>Metazoa</taxon>
        <taxon>Ecdysozoa</taxon>
        <taxon>Arthropoda</taxon>
        <taxon>Hexapoda</taxon>
        <taxon>Collembola</taxon>
        <taxon>Entomobryomorpha</taxon>
        <taxon>Isotomoidea</taxon>
        <taxon>Isotomidae</taxon>
        <taxon>Proisotominae</taxon>
        <taxon>Folsomia</taxon>
    </lineage>
</organism>
<evidence type="ECO:0000256" key="6">
    <source>
        <dbReference type="ARBA" id="ARBA00022824"/>
    </source>
</evidence>
<feature type="signal peptide" evidence="12">
    <location>
        <begin position="1"/>
        <end position="24"/>
    </location>
</feature>
<comment type="catalytic activity">
    <reaction evidence="1">
        <text>Catalyzes the rearrangement of -S-S- bonds in proteins.</text>
        <dbReference type="EC" id="5.3.4.1"/>
    </reaction>
</comment>
<dbReference type="PANTHER" id="PTHR45815:SF3">
    <property type="entry name" value="PROTEIN DISULFIDE-ISOMERASE A6"/>
    <property type="match status" value="1"/>
</dbReference>
<dbReference type="Pfam" id="PF00085">
    <property type="entry name" value="Thioredoxin"/>
    <property type="match status" value="2"/>
</dbReference>
<dbReference type="EMBL" id="LNIX01000003">
    <property type="protein sequence ID" value="OXA56922.1"/>
    <property type="molecule type" value="Genomic_DNA"/>
</dbReference>
<keyword evidence="6" id="KW-0256">Endoplasmic reticulum</keyword>
<dbReference type="Gene3D" id="3.40.30.10">
    <property type="entry name" value="Glutaredoxin"/>
    <property type="match status" value="2"/>
</dbReference>
<feature type="region of interest" description="Disordered" evidence="11">
    <location>
        <begin position="409"/>
        <end position="434"/>
    </location>
</feature>